<evidence type="ECO:0000256" key="6">
    <source>
        <dbReference type="ARBA" id="ARBA00047334"/>
    </source>
</evidence>
<comment type="catalytic activity">
    <reaction evidence="6 9 10">
        <text>4-methyl-5-(2-phosphooxyethyl)-thiazole + 4-amino-2-methyl-5-(diphosphooxymethyl)pyrimidine + H(+) = thiamine phosphate + diphosphate</text>
        <dbReference type="Rhea" id="RHEA:22328"/>
        <dbReference type="ChEBI" id="CHEBI:15378"/>
        <dbReference type="ChEBI" id="CHEBI:33019"/>
        <dbReference type="ChEBI" id="CHEBI:37575"/>
        <dbReference type="ChEBI" id="CHEBI:57841"/>
        <dbReference type="ChEBI" id="CHEBI:58296"/>
        <dbReference type="EC" id="2.5.1.3"/>
    </reaction>
</comment>
<keyword evidence="3 9" id="KW-0479">Metal-binding</keyword>
<dbReference type="EC" id="2.5.1.3" evidence="9"/>
<dbReference type="UniPathway" id="UPA00060">
    <property type="reaction ID" value="UER00141"/>
</dbReference>
<dbReference type="InterPro" id="IPR034291">
    <property type="entry name" value="TMP_synthase"/>
</dbReference>
<dbReference type="GO" id="GO:0009229">
    <property type="term" value="P:thiamine diphosphate biosynthetic process"/>
    <property type="evidence" value="ECO:0007669"/>
    <property type="project" value="UniProtKB-UniRule"/>
</dbReference>
<feature type="binding site" evidence="9">
    <location>
        <begin position="136"/>
        <end position="138"/>
    </location>
    <ligand>
        <name>2-[(2R,5Z)-2-carboxy-4-methylthiazol-5(2H)-ylidene]ethyl phosphate</name>
        <dbReference type="ChEBI" id="CHEBI:62899"/>
    </ligand>
</feature>
<dbReference type="Gene3D" id="3.20.20.70">
    <property type="entry name" value="Aldolase class I"/>
    <property type="match status" value="1"/>
</dbReference>
<sequence>MKSNIDYKLYLVTDRGVLKGRDLAAAVESAIKGGVTLVQLREKDISTLDFHKVALDVKAITRKYNIPLIINDRIDIALSVDAEGIHVGQDDMPCTVTRELIGENKIVGVSVSTLEEAIQAEKDGADYIGVGAIFPTSSKDDAKSVSIEVLKKIKETISIPVVAIGGISSKNVSLLKPANIEGVAVISDILSKEDITKAAKELKELI</sequence>
<feature type="binding site" evidence="9">
    <location>
        <begin position="186"/>
        <end position="187"/>
    </location>
    <ligand>
        <name>2-[(2R,5Z)-2-carboxy-4-methylthiazol-5(2H)-ylidene]ethyl phosphate</name>
        <dbReference type="ChEBI" id="CHEBI:62899"/>
    </ligand>
</feature>
<protein>
    <recommendedName>
        <fullName evidence="9">Thiamine-phosphate synthase</fullName>
        <shortName evidence="9">TP synthase</shortName>
        <shortName evidence="9">TPS</shortName>
        <ecNumber evidence="9">2.5.1.3</ecNumber>
    </recommendedName>
    <alternativeName>
        <fullName evidence="9">Thiamine-phosphate pyrophosphorylase</fullName>
        <shortName evidence="9">TMP pyrophosphorylase</shortName>
        <shortName evidence="9">TMP-PPase</shortName>
    </alternativeName>
</protein>
<evidence type="ECO:0000256" key="11">
    <source>
        <dbReference type="RuleBase" id="RU004253"/>
    </source>
</evidence>
<dbReference type="Pfam" id="PF02581">
    <property type="entry name" value="TMP-TENI"/>
    <property type="match status" value="1"/>
</dbReference>
<accession>A0A410DXC6</accession>
<feature type="binding site" evidence="9">
    <location>
        <begin position="39"/>
        <end position="43"/>
    </location>
    <ligand>
        <name>4-amino-2-methyl-5-(diphosphooxymethyl)pyrimidine</name>
        <dbReference type="ChEBI" id="CHEBI:57841"/>
    </ligand>
</feature>
<evidence type="ECO:0000256" key="8">
    <source>
        <dbReference type="ARBA" id="ARBA00047883"/>
    </source>
</evidence>
<evidence type="ECO:0000313" key="14">
    <source>
        <dbReference type="Proteomes" id="UP000286268"/>
    </source>
</evidence>
<dbReference type="AlphaFoldDB" id="A0A410DXC6"/>
<dbReference type="OrthoDB" id="9812206at2"/>
<evidence type="ECO:0000256" key="7">
    <source>
        <dbReference type="ARBA" id="ARBA00047851"/>
    </source>
</evidence>
<keyword evidence="5 9" id="KW-0784">Thiamine biosynthesis</keyword>
<comment type="catalytic activity">
    <reaction evidence="8 9 10">
        <text>2-[(2R,5Z)-2-carboxy-4-methylthiazol-5(2H)-ylidene]ethyl phosphate + 4-amino-2-methyl-5-(diphosphooxymethyl)pyrimidine + 2 H(+) = thiamine phosphate + CO2 + diphosphate</text>
        <dbReference type="Rhea" id="RHEA:47844"/>
        <dbReference type="ChEBI" id="CHEBI:15378"/>
        <dbReference type="ChEBI" id="CHEBI:16526"/>
        <dbReference type="ChEBI" id="CHEBI:33019"/>
        <dbReference type="ChEBI" id="CHEBI:37575"/>
        <dbReference type="ChEBI" id="CHEBI:57841"/>
        <dbReference type="ChEBI" id="CHEBI:62899"/>
        <dbReference type="EC" id="2.5.1.3"/>
    </reaction>
</comment>
<feature type="binding site" evidence="9">
    <location>
        <position position="110"/>
    </location>
    <ligand>
        <name>4-amino-2-methyl-5-(diphosphooxymethyl)pyrimidine</name>
        <dbReference type="ChEBI" id="CHEBI:57841"/>
    </ligand>
</feature>
<dbReference type="InterPro" id="IPR013785">
    <property type="entry name" value="Aldolase_TIM"/>
</dbReference>
<feature type="binding site" evidence="9">
    <location>
        <position position="72"/>
    </location>
    <ligand>
        <name>Mg(2+)</name>
        <dbReference type="ChEBI" id="CHEBI:18420"/>
    </ligand>
</feature>
<evidence type="ECO:0000256" key="5">
    <source>
        <dbReference type="ARBA" id="ARBA00022977"/>
    </source>
</evidence>
<keyword evidence="14" id="KW-1185">Reference proteome</keyword>
<name>A0A410DXC6_9CLOT</name>
<feature type="binding site" evidence="9">
    <location>
        <position position="166"/>
    </location>
    <ligand>
        <name>2-[(2R,5Z)-2-carboxy-4-methylthiazol-5(2H)-ylidene]ethyl phosphate</name>
        <dbReference type="ChEBI" id="CHEBI:62899"/>
    </ligand>
</feature>
<comment type="function">
    <text evidence="9">Condenses 4-methyl-5-(beta-hydroxyethyl)thiazole monophosphate (THZ-P) and 2-methyl-4-amino-5-hydroxymethyl pyrimidine pyrophosphate (HMP-PP) to form thiamine monophosphate (TMP).</text>
</comment>
<dbReference type="Proteomes" id="UP000286268">
    <property type="component" value="Chromosome"/>
</dbReference>
<evidence type="ECO:0000256" key="2">
    <source>
        <dbReference type="ARBA" id="ARBA00022679"/>
    </source>
</evidence>
<evidence type="ECO:0000259" key="12">
    <source>
        <dbReference type="Pfam" id="PF02581"/>
    </source>
</evidence>
<dbReference type="HAMAP" id="MF_00097">
    <property type="entry name" value="TMP_synthase"/>
    <property type="match status" value="1"/>
</dbReference>
<dbReference type="KEGG" id="cmah:C1I91_19525"/>
<proteinExistence type="inferred from homology"/>
<dbReference type="RefSeq" id="WP_128214377.1">
    <property type="nucleotide sequence ID" value="NZ_CP025746.1"/>
</dbReference>
<dbReference type="InterPro" id="IPR036206">
    <property type="entry name" value="ThiamineP_synth_sf"/>
</dbReference>
<dbReference type="SUPFAM" id="SSF51391">
    <property type="entry name" value="Thiamin phosphate synthase"/>
    <property type="match status" value="1"/>
</dbReference>
<gene>
    <name evidence="9" type="primary">thiE</name>
    <name evidence="13" type="ORF">C1I91_19525</name>
</gene>
<feature type="binding site" evidence="9">
    <location>
        <position position="71"/>
    </location>
    <ligand>
        <name>4-amino-2-methyl-5-(diphosphooxymethyl)pyrimidine</name>
        <dbReference type="ChEBI" id="CHEBI:57841"/>
    </ligand>
</feature>
<dbReference type="GO" id="GO:0005737">
    <property type="term" value="C:cytoplasm"/>
    <property type="evidence" value="ECO:0007669"/>
    <property type="project" value="TreeGrafter"/>
</dbReference>
<organism evidence="13 14">
    <name type="scientific">Clostridium manihotivorum</name>
    <dbReference type="NCBI Taxonomy" id="2320868"/>
    <lineage>
        <taxon>Bacteria</taxon>
        <taxon>Bacillati</taxon>
        <taxon>Bacillota</taxon>
        <taxon>Clostridia</taxon>
        <taxon>Eubacteriales</taxon>
        <taxon>Clostridiaceae</taxon>
        <taxon>Clostridium</taxon>
    </lineage>
</organism>
<dbReference type="InterPro" id="IPR022998">
    <property type="entry name" value="ThiamineP_synth_TenI"/>
</dbReference>
<dbReference type="PANTHER" id="PTHR20857:SF23">
    <property type="entry name" value="THIAMINE BIOSYNTHETIC BIFUNCTIONAL ENZYME"/>
    <property type="match status" value="1"/>
</dbReference>
<evidence type="ECO:0000256" key="10">
    <source>
        <dbReference type="RuleBase" id="RU003826"/>
    </source>
</evidence>
<comment type="catalytic activity">
    <reaction evidence="7 9 10">
        <text>2-(2-carboxy-4-methylthiazol-5-yl)ethyl phosphate + 4-amino-2-methyl-5-(diphosphooxymethyl)pyrimidine + 2 H(+) = thiamine phosphate + CO2 + diphosphate</text>
        <dbReference type="Rhea" id="RHEA:47848"/>
        <dbReference type="ChEBI" id="CHEBI:15378"/>
        <dbReference type="ChEBI" id="CHEBI:16526"/>
        <dbReference type="ChEBI" id="CHEBI:33019"/>
        <dbReference type="ChEBI" id="CHEBI:37575"/>
        <dbReference type="ChEBI" id="CHEBI:57841"/>
        <dbReference type="ChEBI" id="CHEBI:62890"/>
        <dbReference type="EC" id="2.5.1.3"/>
    </reaction>
</comment>
<feature type="binding site" evidence="9">
    <location>
        <position position="139"/>
    </location>
    <ligand>
        <name>4-amino-2-methyl-5-(diphosphooxymethyl)pyrimidine</name>
        <dbReference type="ChEBI" id="CHEBI:57841"/>
    </ligand>
</feature>
<keyword evidence="2 9" id="KW-0808">Transferase</keyword>
<dbReference type="GO" id="GO:0009228">
    <property type="term" value="P:thiamine biosynthetic process"/>
    <property type="evidence" value="ECO:0007669"/>
    <property type="project" value="UniProtKB-KW"/>
</dbReference>
<dbReference type="NCBIfam" id="TIGR00693">
    <property type="entry name" value="thiE"/>
    <property type="match status" value="1"/>
</dbReference>
<reference evidence="13 14" key="1">
    <citation type="submission" date="2018-01" db="EMBL/GenBank/DDBJ databases">
        <title>Genome Sequencing and Assembly of Anaerobacter polyendosporus strain CT4.</title>
        <authorList>
            <person name="Tachaapaikoon C."/>
            <person name="Sutheeworapong S."/>
            <person name="Jenjaroenpun P."/>
            <person name="Wongsurawat T."/>
            <person name="Nookeaw I."/>
            <person name="Cheawchanlertfa P."/>
            <person name="Kosugi A."/>
            <person name="Cheevadhanarak S."/>
            <person name="Ratanakhanokchai K."/>
        </authorList>
    </citation>
    <scope>NUCLEOTIDE SEQUENCE [LARGE SCALE GENOMIC DNA]</scope>
    <source>
        <strain evidence="13 14">CT4</strain>
    </source>
</reference>
<dbReference type="CDD" id="cd00564">
    <property type="entry name" value="TMP_TenI"/>
    <property type="match status" value="1"/>
</dbReference>
<comment type="cofactor">
    <cofactor evidence="9">
        <name>Mg(2+)</name>
        <dbReference type="ChEBI" id="CHEBI:18420"/>
    </cofactor>
    <text evidence="9">Binds 1 Mg(2+) ion per subunit.</text>
</comment>
<dbReference type="FunFam" id="3.20.20.70:FF:000096">
    <property type="entry name" value="Thiamine-phosphate synthase"/>
    <property type="match status" value="1"/>
</dbReference>
<dbReference type="GO" id="GO:0004789">
    <property type="term" value="F:thiamine-phosphate diphosphorylase activity"/>
    <property type="evidence" value="ECO:0007669"/>
    <property type="project" value="UniProtKB-UniRule"/>
</dbReference>
<dbReference type="EMBL" id="CP025746">
    <property type="protein sequence ID" value="QAA33650.1"/>
    <property type="molecule type" value="Genomic_DNA"/>
</dbReference>
<evidence type="ECO:0000256" key="4">
    <source>
        <dbReference type="ARBA" id="ARBA00022842"/>
    </source>
</evidence>
<evidence type="ECO:0000256" key="1">
    <source>
        <dbReference type="ARBA" id="ARBA00005165"/>
    </source>
</evidence>
<feature type="binding site" evidence="9">
    <location>
        <position position="91"/>
    </location>
    <ligand>
        <name>Mg(2+)</name>
        <dbReference type="ChEBI" id="CHEBI:18420"/>
    </ligand>
</feature>
<evidence type="ECO:0000313" key="13">
    <source>
        <dbReference type="EMBL" id="QAA33650.1"/>
    </source>
</evidence>
<comment type="pathway">
    <text evidence="1 9 11">Cofactor biosynthesis; thiamine diphosphate biosynthesis; thiamine phosphate from 4-amino-2-methyl-5-diphosphomethylpyrimidine and 4-methyl-5-(2-phosphoethyl)-thiazole: step 1/1.</text>
</comment>
<keyword evidence="4 9" id="KW-0460">Magnesium</keyword>
<comment type="similarity">
    <text evidence="9 10">Belongs to the thiamine-phosphate synthase family.</text>
</comment>
<evidence type="ECO:0000256" key="9">
    <source>
        <dbReference type="HAMAP-Rule" id="MF_00097"/>
    </source>
</evidence>
<dbReference type="PANTHER" id="PTHR20857">
    <property type="entry name" value="THIAMINE-PHOSPHATE PYROPHOSPHORYLASE"/>
    <property type="match status" value="1"/>
</dbReference>
<evidence type="ECO:0000256" key="3">
    <source>
        <dbReference type="ARBA" id="ARBA00022723"/>
    </source>
</evidence>
<feature type="domain" description="Thiamine phosphate synthase/TenI" evidence="12">
    <location>
        <begin position="9"/>
        <end position="189"/>
    </location>
</feature>
<dbReference type="GO" id="GO:0000287">
    <property type="term" value="F:magnesium ion binding"/>
    <property type="evidence" value="ECO:0007669"/>
    <property type="project" value="UniProtKB-UniRule"/>
</dbReference>